<accession>A0A7S9DUW0</accession>
<dbReference type="EMBL" id="CP064795">
    <property type="protein sequence ID" value="QPG04377.1"/>
    <property type="molecule type" value="Genomic_DNA"/>
</dbReference>
<dbReference type="SUPFAM" id="SSF55869">
    <property type="entry name" value="DNA topoisomerase I domain"/>
    <property type="match status" value="1"/>
</dbReference>
<dbReference type="InterPro" id="IPR014711">
    <property type="entry name" value="TopoI_cat_a-hlx-sub_euk"/>
</dbReference>
<dbReference type="GO" id="GO:0003677">
    <property type="term" value="F:DNA binding"/>
    <property type="evidence" value="ECO:0007669"/>
    <property type="project" value="InterPro"/>
</dbReference>
<dbReference type="InterPro" id="IPR035447">
    <property type="entry name" value="DNA_topo_I_N_sf"/>
</dbReference>
<feature type="domain" description="DNA topoisomerase I catalytic core eukaryotic-type" evidence="1">
    <location>
        <begin position="79"/>
        <end position="169"/>
    </location>
</feature>
<protein>
    <submittedName>
        <fullName evidence="3">DNA topoisomerase IB</fullName>
    </submittedName>
</protein>
<proteinExistence type="predicted"/>
<evidence type="ECO:0000313" key="4">
    <source>
        <dbReference type="Proteomes" id="UP000595095"/>
    </source>
</evidence>
<dbReference type="InterPro" id="IPR049331">
    <property type="entry name" value="Top1B_N_bact"/>
</dbReference>
<dbReference type="AlphaFoldDB" id="A0A7S9DUW0"/>
<dbReference type="InterPro" id="IPR013500">
    <property type="entry name" value="TopoI_cat_euk"/>
</dbReference>
<name>A0A7S9DUW0_9ALTE</name>
<dbReference type="GO" id="GO:0003917">
    <property type="term" value="F:DNA topoisomerase type I (single strand cut, ATP-independent) activity"/>
    <property type="evidence" value="ECO:0007669"/>
    <property type="project" value="InterPro"/>
</dbReference>
<dbReference type="Gene3D" id="3.30.66.10">
    <property type="entry name" value="DNA topoisomerase I domain"/>
    <property type="match status" value="1"/>
</dbReference>
<evidence type="ECO:0000313" key="3">
    <source>
        <dbReference type="EMBL" id="QPG04377.1"/>
    </source>
</evidence>
<gene>
    <name evidence="3" type="ORF">IT774_08830</name>
</gene>
<dbReference type="RefSeq" id="WP_195809473.1">
    <property type="nucleotide sequence ID" value="NZ_CP064795.1"/>
</dbReference>
<dbReference type="Proteomes" id="UP000595095">
    <property type="component" value="Chromosome"/>
</dbReference>
<keyword evidence="3" id="KW-0413">Isomerase</keyword>
<dbReference type="Gene3D" id="3.90.15.10">
    <property type="entry name" value="Topoisomerase I, Chain A, domain 3"/>
    <property type="match status" value="1"/>
</dbReference>
<dbReference type="InterPro" id="IPR011010">
    <property type="entry name" value="DNA_brk_join_enz"/>
</dbReference>
<reference evidence="3 4" key="1">
    <citation type="submission" date="2020-11" db="EMBL/GenBank/DDBJ databases">
        <title>Complete genome sequence for Salinimonas sp. strain G2-b.</title>
        <authorList>
            <person name="Park S.-J."/>
        </authorList>
    </citation>
    <scope>NUCLEOTIDE SEQUENCE [LARGE SCALE GENOMIC DNA]</scope>
    <source>
        <strain evidence="3 4">G2-b</strain>
    </source>
</reference>
<keyword evidence="4" id="KW-1185">Reference proteome</keyword>
<evidence type="ECO:0000259" key="1">
    <source>
        <dbReference type="Pfam" id="PF01028"/>
    </source>
</evidence>
<dbReference type="PROSITE" id="PS52038">
    <property type="entry name" value="TOPO_IB_2"/>
    <property type="match status" value="1"/>
</dbReference>
<dbReference type="SUPFAM" id="SSF56349">
    <property type="entry name" value="DNA breaking-rejoining enzymes"/>
    <property type="match status" value="1"/>
</dbReference>
<evidence type="ECO:0000259" key="2">
    <source>
        <dbReference type="Pfam" id="PF21338"/>
    </source>
</evidence>
<dbReference type="Pfam" id="PF21338">
    <property type="entry name" value="Top1B_N_bact"/>
    <property type="match status" value="1"/>
</dbReference>
<organism evidence="3 4">
    <name type="scientific">Salinimonas marina</name>
    <dbReference type="NCBI Taxonomy" id="2785918"/>
    <lineage>
        <taxon>Bacteria</taxon>
        <taxon>Pseudomonadati</taxon>
        <taxon>Pseudomonadota</taxon>
        <taxon>Gammaproteobacteria</taxon>
        <taxon>Alteromonadales</taxon>
        <taxon>Alteromonadaceae</taxon>
        <taxon>Alteromonas/Salinimonas group</taxon>
        <taxon>Salinimonas</taxon>
    </lineage>
</organism>
<dbReference type="GO" id="GO:0006265">
    <property type="term" value="P:DNA topological change"/>
    <property type="evidence" value="ECO:0007669"/>
    <property type="project" value="InterPro"/>
</dbReference>
<sequence>MSTAQLEIRRVKRGKGFCYFYPTGNKVTSQRVIKRLDKLGIPPVWQDVRIAKDAKADLQATGYDAKGRKQYIYHELWHKRQQAAKFSRLSDFGQALPEFRRYCWEQVDNTRWREEKTLALVCLLLDHTGLRAGNRQYTSQNNTYGLTTLRRKHVDTEDGHARLSFVGKHNKPAR</sequence>
<dbReference type="Pfam" id="PF01028">
    <property type="entry name" value="Topoisom_I"/>
    <property type="match status" value="1"/>
</dbReference>
<dbReference type="KEGG" id="smaa:IT774_08830"/>
<feature type="domain" description="DNA topoisomerase IB N-terminal" evidence="2">
    <location>
        <begin position="16"/>
        <end position="64"/>
    </location>
</feature>